<dbReference type="EMBL" id="CP032332">
    <property type="protein sequence ID" value="QCO05777.1"/>
    <property type="molecule type" value="Genomic_DNA"/>
</dbReference>
<name>A0A4D8Q5B4_AZOBR</name>
<sequence length="211" mass="23449">MLTLCAVFCEEYTRHVNRLRMEHNAALGGYTRELENATRELDKLIDAIVAGVPASRVKDRMHVLEARRAELAIMVENTHEAPTLLHPSMAQHYRNEIHNLIECLNGGGQKTEAAELMRSLIDKIVLPPNDMRTALTVDLLGDLAGILAMANRKSAVNKEKPLTKSGFQDLAQTWQVKMVEGTRSDLKLSVVSECKDKMVAGAGFEPATFRL</sequence>
<dbReference type="Proteomes" id="UP000298596">
    <property type="component" value="Plasmid p2"/>
</dbReference>
<evidence type="ECO:0000313" key="2">
    <source>
        <dbReference type="EMBL" id="QCO05777.1"/>
    </source>
</evidence>
<evidence type="ECO:0000256" key="1">
    <source>
        <dbReference type="SAM" id="Coils"/>
    </source>
</evidence>
<feature type="coiled-coil region" evidence="1">
    <location>
        <begin position="20"/>
        <end position="47"/>
    </location>
</feature>
<organism evidence="2 3">
    <name type="scientific">Azospirillum brasilense</name>
    <dbReference type="NCBI Taxonomy" id="192"/>
    <lineage>
        <taxon>Bacteria</taxon>
        <taxon>Pseudomonadati</taxon>
        <taxon>Pseudomonadota</taxon>
        <taxon>Alphaproteobacteria</taxon>
        <taxon>Rhodospirillales</taxon>
        <taxon>Azospirillaceae</taxon>
        <taxon>Azospirillum</taxon>
    </lineage>
</organism>
<protein>
    <submittedName>
        <fullName evidence="2">Uncharacterized protein</fullName>
    </submittedName>
</protein>
<dbReference type="AlphaFoldDB" id="A0A4D8Q5B4"/>
<keyword evidence="2" id="KW-0614">Plasmid</keyword>
<keyword evidence="1" id="KW-0175">Coiled coil</keyword>
<accession>A0A4D8Q5B4</accession>
<evidence type="ECO:0000313" key="3">
    <source>
        <dbReference type="Proteomes" id="UP000298596"/>
    </source>
</evidence>
<proteinExistence type="predicted"/>
<geneLocation type="plasmid" evidence="2">
    <name>p2</name>
</geneLocation>
<gene>
    <name evidence="2" type="ORF">D3867_28175</name>
</gene>
<reference evidence="2 3" key="1">
    <citation type="submission" date="2018-09" db="EMBL/GenBank/DDBJ databases">
        <title>Whole genome based analysis of evolution and adaptive divergence in Indian and Brazilian strains of Azospirillum brasilense.</title>
        <authorList>
            <person name="Singh C."/>
            <person name="Tripathi A.K."/>
        </authorList>
    </citation>
    <scope>NUCLEOTIDE SEQUENCE [LARGE SCALE GENOMIC DNA]</scope>
    <source>
        <strain evidence="2 3">MTCC4036</strain>
        <plasmid evidence="2 3">p2</plasmid>
    </source>
</reference>